<proteinExistence type="predicted"/>
<reference evidence="2 3" key="1">
    <citation type="submission" date="2015-06" db="EMBL/GenBank/DDBJ databases">
        <title>Expansion of signal transduction pathways in fungi by whole-genome duplication.</title>
        <authorList>
            <consortium name="DOE Joint Genome Institute"/>
            <person name="Corrochano L.M."/>
            <person name="Kuo A."/>
            <person name="Marcet-Houben M."/>
            <person name="Polaino S."/>
            <person name="Salamov A."/>
            <person name="Villalobos J.M."/>
            <person name="Alvarez M.I."/>
            <person name="Avalos J."/>
            <person name="Benito E.P."/>
            <person name="Benoit I."/>
            <person name="Burger G."/>
            <person name="Camino L.P."/>
            <person name="Canovas D."/>
            <person name="Cerda-Olmedo E."/>
            <person name="Cheng J.-F."/>
            <person name="Dominguez A."/>
            <person name="Elias M."/>
            <person name="Eslava A.P."/>
            <person name="Glaser F."/>
            <person name="Grimwood J."/>
            <person name="Gutierrez G."/>
            <person name="Heitman J."/>
            <person name="Henrissat B."/>
            <person name="Iturriaga E.A."/>
            <person name="Lang B.F."/>
            <person name="Lavin J.L."/>
            <person name="Lee S."/>
            <person name="Li W."/>
            <person name="Lindquist E."/>
            <person name="Lopez-Garcia S."/>
            <person name="Luque E.M."/>
            <person name="Marcos A.T."/>
            <person name="Martin J."/>
            <person name="Mccluskey K."/>
            <person name="Medina H.R."/>
            <person name="Miralles-Duran A."/>
            <person name="Miyazaki A."/>
            <person name="Munoz-Torres E."/>
            <person name="Oguiza J.A."/>
            <person name="Ohm R."/>
            <person name="Olmedo M."/>
            <person name="Orejas M."/>
            <person name="Ortiz-Castellanos L."/>
            <person name="Pisabarro A.G."/>
            <person name="Rodriguez-Romero J."/>
            <person name="Ruiz-Herrera J."/>
            <person name="Ruiz-Vazquez R."/>
            <person name="Sanz C."/>
            <person name="Schackwitz W."/>
            <person name="Schmutz J."/>
            <person name="Shahriari M."/>
            <person name="Shelest E."/>
            <person name="Silva-Franco F."/>
            <person name="Soanes D."/>
            <person name="Syed K."/>
            <person name="Tagua V.G."/>
            <person name="Talbot N.J."/>
            <person name="Thon M."/>
            <person name="De Vries R.P."/>
            <person name="Wiebenga A."/>
            <person name="Yadav J.S."/>
            <person name="Braun E.L."/>
            <person name="Baker S."/>
            <person name="Garre V."/>
            <person name="Horwitz B."/>
            <person name="Torres-Martinez S."/>
            <person name="Idnurm A."/>
            <person name="Herrera-Estrella A."/>
            <person name="Gabaldon T."/>
            <person name="Grigoriev I.V."/>
        </authorList>
    </citation>
    <scope>NUCLEOTIDE SEQUENCE [LARGE SCALE GENOMIC DNA]</scope>
    <source>
        <strain evidence="2 3">CBS 277.49</strain>
    </source>
</reference>
<keyword evidence="3" id="KW-1185">Reference proteome</keyword>
<feature type="region of interest" description="Disordered" evidence="1">
    <location>
        <begin position="325"/>
        <end position="357"/>
    </location>
</feature>
<name>A0A168KWX8_MUCCL</name>
<sequence>MSLISTAESSLDTAFKPPSLVFPSLHSRNSLTHASSKYSSKDAATATTNLLNSNNNNNEDPSSANSQNLQSCIHYASRLIKLRSELRSPAYMNRSNSISESGGDTIGQLFYKSNCTPFGSGRNGRNSSLYELSSTHKSSVDDHHNSNSSSSSSSHQHSPSLLSDIGRAQSLPNVTQQQSLFQYDKEDESEIFCHHHHSTIVATTSTTRHKAAAEQADTDDEQDDEASQLTYLSDLVRASLRRRQTHFHETSDHLALPPRHRFCHATPKDSARPRSISLRDMINEAIDEAIQQSTSANDNTTADKPNVLRNSQSFTFASQLLFHASQNSSSSSSQQQKTDNQEKKGQEQQQQTDQEQEKENLFLDATNVKSAFAMTNDKFKEAVIPPPADDVHHGAFDEKVEIPSSQATTTCATSTTTTSTFRQCNKQDKTTTPMPQPSKSRDNKSLFSFISSDSELDEDDDDDDDTKTSLSIHSFNKRIIQKRRLQKRPQAFLVSISPSSAAAASVARSRRSKTKQTIRVHHHLNSLLLD</sequence>
<evidence type="ECO:0000313" key="3">
    <source>
        <dbReference type="Proteomes" id="UP000077051"/>
    </source>
</evidence>
<comment type="caution">
    <text evidence="2">The sequence shown here is derived from an EMBL/GenBank/DDBJ whole genome shotgun (WGS) entry which is preliminary data.</text>
</comment>
<feature type="region of interest" description="Disordered" evidence="1">
    <location>
        <begin position="202"/>
        <end position="225"/>
    </location>
</feature>
<feature type="compositionally biased region" description="Low complexity" evidence="1">
    <location>
        <begin position="325"/>
        <end position="336"/>
    </location>
</feature>
<feature type="compositionally biased region" description="Low complexity" evidence="1">
    <location>
        <begin position="404"/>
        <end position="420"/>
    </location>
</feature>
<accession>A0A168KWX8</accession>
<gene>
    <name evidence="2" type="ORF">MUCCIDRAFT_109710</name>
</gene>
<feature type="compositionally biased region" description="Low complexity" evidence="1">
    <location>
        <begin position="146"/>
        <end position="161"/>
    </location>
</feature>
<dbReference type="Proteomes" id="UP000077051">
    <property type="component" value="Unassembled WGS sequence"/>
</dbReference>
<feature type="compositionally biased region" description="Acidic residues" evidence="1">
    <location>
        <begin position="216"/>
        <end position="225"/>
    </location>
</feature>
<evidence type="ECO:0000313" key="2">
    <source>
        <dbReference type="EMBL" id="OAD02864.1"/>
    </source>
</evidence>
<feature type="region of interest" description="Disordered" evidence="1">
    <location>
        <begin position="404"/>
        <end position="445"/>
    </location>
</feature>
<protein>
    <submittedName>
        <fullName evidence="2">Uncharacterized protein</fullName>
    </submittedName>
</protein>
<dbReference type="EMBL" id="AMYB01000004">
    <property type="protein sequence ID" value="OAD02864.1"/>
    <property type="molecule type" value="Genomic_DNA"/>
</dbReference>
<evidence type="ECO:0000256" key="1">
    <source>
        <dbReference type="SAM" id="MobiDB-lite"/>
    </source>
</evidence>
<organism evidence="2 3">
    <name type="scientific">Mucor lusitanicus CBS 277.49</name>
    <dbReference type="NCBI Taxonomy" id="747725"/>
    <lineage>
        <taxon>Eukaryota</taxon>
        <taxon>Fungi</taxon>
        <taxon>Fungi incertae sedis</taxon>
        <taxon>Mucoromycota</taxon>
        <taxon>Mucoromycotina</taxon>
        <taxon>Mucoromycetes</taxon>
        <taxon>Mucorales</taxon>
        <taxon>Mucorineae</taxon>
        <taxon>Mucoraceae</taxon>
        <taxon>Mucor</taxon>
    </lineage>
</organism>
<dbReference type="AlphaFoldDB" id="A0A168KWX8"/>
<feature type="compositionally biased region" description="Polar residues" evidence="1">
    <location>
        <begin position="126"/>
        <end position="137"/>
    </location>
</feature>
<feature type="region of interest" description="Disordered" evidence="1">
    <location>
        <begin position="126"/>
        <end position="161"/>
    </location>
</feature>
<dbReference type="VEuPathDB" id="FungiDB:MUCCIDRAFT_109710"/>
<dbReference type="OrthoDB" id="2274288at2759"/>